<dbReference type="SUPFAM" id="SSF54001">
    <property type="entry name" value="Cysteine proteinases"/>
    <property type="match status" value="1"/>
</dbReference>
<feature type="domain" description="Ubiquitin-like protease family profile" evidence="5">
    <location>
        <begin position="32"/>
        <end position="228"/>
    </location>
</feature>
<dbReference type="OrthoDB" id="1680482at2759"/>
<dbReference type="AlphaFoldDB" id="A0A834ZSP5"/>
<name>A0A834ZSP5_TETSI</name>
<gene>
    <name evidence="6" type="ORF">HHK36_000720</name>
</gene>
<accession>A0A834ZSP5</accession>
<sequence>MTPMLTPEEEKVVEEAWGSKETSKILYSFGKWKIDIGTTQSLQYGMWLGSEVVDLYALLLKERELNYHCHYKCCHFFPYHFLIYLTQNHLRFKNWLDANPKAKNCPIHLKLDQAKVNSSMEEWIDPESFGYRISECENLIFPINKNSHWALGVLNVQDGKLMLLDSIYSDTLDRYKPEIDAISNFLPLLMTSYGMSLKVKTKIHLQNAPKQTGGNDCGIFLLKYMDCVARGIPITFSSAEEDINLYRRKIAYEVLERRAFHI</sequence>
<reference evidence="6 7" key="1">
    <citation type="submission" date="2020-04" db="EMBL/GenBank/DDBJ databases">
        <title>Plant Genome Project.</title>
        <authorList>
            <person name="Zhang R.-G."/>
        </authorList>
    </citation>
    <scope>NUCLEOTIDE SEQUENCE [LARGE SCALE GENOMIC DNA]</scope>
    <source>
        <strain evidence="6">YNK0</strain>
        <tissue evidence="6">Leaf</tissue>
    </source>
</reference>
<protein>
    <recommendedName>
        <fullName evidence="5">Ubiquitin-like protease family profile domain-containing protein</fullName>
    </recommendedName>
</protein>
<evidence type="ECO:0000256" key="1">
    <source>
        <dbReference type="ARBA" id="ARBA00005234"/>
    </source>
</evidence>
<evidence type="ECO:0000259" key="5">
    <source>
        <dbReference type="PROSITE" id="PS50600"/>
    </source>
</evidence>
<dbReference type="PANTHER" id="PTHR12606">
    <property type="entry name" value="SENTRIN/SUMO-SPECIFIC PROTEASE"/>
    <property type="match status" value="1"/>
</dbReference>
<dbReference type="GO" id="GO:0016926">
    <property type="term" value="P:protein desumoylation"/>
    <property type="evidence" value="ECO:0007669"/>
    <property type="project" value="TreeGrafter"/>
</dbReference>
<dbReference type="InterPro" id="IPR038765">
    <property type="entry name" value="Papain-like_cys_pep_sf"/>
</dbReference>
<dbReference type="Pfam" id="PF02902">
    <property type="entry name" value="Peptidase_C48"/>
    <property type="match status" value="1"/>
</dbReference>
<keyword evidence="4" id="KW-0788">Thiol protease</keyword>
<dbReference type="PROSITE" id="PS50600">
    <property type="entry name" value="ULP_PROTEASE"/>
    <property type="match status" value="1"/>
</dbReference>
<dbReference type="Gene3D" id="3.40.395.10">
    <property type="entry name" value="Adenoviral Proteinase, Chain A"/>
    <property type="match status" value="1"/>
</dbReference>
<comment type="similarity">
    <text evidence="1">Belongs to the peptidase C48 family.</text>
</comment>
<evidence type="ECO:0000313" key="6">
    <source>
        <dbReference type="EMBL" id="KAF8412751.1"/>
    </source>
</evidence>
<keyword evidence="3" id="KW-0378">Hydrolase</keyword>
<dbReference type="GO" id="GO:0006508">
    <property type="term" value="P:proteolysis"/>
    <property type="evidence" value="ECO:0007669"/>
    <property type="project" value="UniProtKB-KW"/>
</dbReference>
<evidence type="ECO:0000256" key="3">
    <source>
        <dbReference type="ARBA" id="ARBA00022801"/>
    </source>
</evidence>
<dbReference type="PANTHER" id="PTHR12606:SF136">
    <property type="entry name" value="ULP1 PROTEASE FAMILY PROTEIN"/>
    <property type="match status" value="1"/>
</dbReference>
<proteinExistence type="inferred from homology"/>
<evidence type="ECO:0000256" key="2">
    <source>
        <dbReference type="ARBA" id="ARBA00022670"/>
    </source>
</evidence>
<dbReference type="OMA" id="IDISSWD"/>
<organism evidence="6 7">
    <name type="scientific">Tetracentron sinense</name>
    <name type="common">Spur-leaf</name>
    <dbReference type="NCBI Taxonomy" id="13715"/>
    <lineage>
        <taxon>Eukaryota</taxon>
        <taxon>Viridiplantae</taxon>
        <taxon>Streptophyta</taxon>
        <taxon>Embryophyta</taxon>
        <taxon>Tracheophyta</taxon>
        <taxon>Spermatophyta</taxon>
        <taxon>Magnoliopsida</taxon>
        <taxon>Trochodendrales</taxon>
        <taxon>Trochodendraceae</taxon>
        <taxon>Tetracentron</taxon>
    </lineage>
</organism>
<dbReference type="Proteomes" id="UP000655225">
    <property type="component" value="Unassembled WGS sequence"/>
</dbReference>
<comment type="caution">
    <text evidence="6">The sequence shown here is derived from an EMBL/GenBank/DDBJ whole genome shotgun (WGS) entry which is preliminary data.</text>
</comment>
<keyword evidence="7" id="KW-1185">Reference proteome</keyword>
<dbReference type="GO" id="GO:0016929">
    <property type="term" value="F:deSUMOylase activity"/>
    <property type="evidence" value="ECO:0007669"/>
    <property type="project" value="TreeGrafter"/>
</dbReference>
<dbReference type="EMBL" id="JABCRI010000001">
    <property type="protein sequence ID" value="KAF8412751.1"/>
    <property type="molecule type" value="Genomic_DNA"/>
</dbReference>
<dbReference type="InterPro" id="IPR003653">
    <property type="entry name" value="Peptidase_C48_C"/>
</dbReference>
<evidence type="ECO:0000256" key="4">
    <source>
        <dbReference type="ARBA" id="ARBA00022807"/>
    </source>
</evidence>
<evidence type="ECO:0000313" key="7">
    <source>
        <dbReference type="Proteomes" id="UP000655225"/>
    </source>
</evidence>
<dbReference type="GO" id="GO:0005634">
    <property type="term" value="C:nucleus"/>
    <property type="evidence" value="ECO:0007669"/>
    <property type="project" value="TreeGrafter"/>
</dbReference>
<keyword evidence="2" id="KW-0645">Protease</keyword>